<gene>
    <name evidence="3" type="ORF">LARSCL_LOCUS953</name>
</gene>
<dbReference type="PANTHER" id="PTHR11802">
    <property type="entry name" value="SERINE PROTEASE FAMILY S10 SERINE CARBOXYPEPTIDASE"/>
    <property type="match status" value="1"/>
</dbReference>
<keyword evidence="2" id="KW-0645">Protease</keyword>
<dbReference type="GO" id="GO:0006508">
    <property type="term" value="P:proteolysis"/>
    <property type="evidence" value="ECO:0007669"/>
    <property type="project" value="UniProtKB-KW"/>
</dbReference>
<dbReference type="Gene3D" id="3.40.50.1820">
    <property type="entry name" value="alpha/beta hydrolase"/>
    <property type="match status" value="2"/>
</dbReference>
<dbReference type="EC" id="3.4.16.-" evidence="2"/>
<dbReference type="PRINTS" id="PR00724">
    <property type="entry name" value="CRBOXYPTASEC"/>
</dbReference>
<name>A0AAV1YTX4_9ARAC</name>
<organism evidence="3 4">
    <name type="scientific">Larinioides sclopetarius</name>
    <dbReference type="NCBI Taxonomy" id="280406"/>
    <lineage>
        <taxon>Eukaryota</taxon>
        <taxon>Metazoa</taxon>
        <taxon>Ecdysozoa</taxon>
        <taxon>Arthropoda</taxon>
        <taxon>Chelicerata</taxon>
        <taxon>Arachnida</taxon>
        <taxon>Araneae</taxon>
        <taxon>Araneomorphae</taxon>
        <taxon>Entelegynae</taxon>
        <taxon>Araneoidea</taxon>
        <taxon>Araneidae</taxon>
        <taxon>Larinioides</taxon>
    </lineage>
</organism>
<dbReference type="PANTHER" id="PTHR11802:SF201">
    <property type="entry name" value="CARBOXYPEPTIDASE"/>
    <property type="match status" value="1"/>
</dbReference>
<evidence type="ECO:0000313" key="4">
    <source>
        <dbReference type="Proteomes" id="UP001497382"/>
    </source>
</evidence>
<dbReference type="Pfam" id="PF00450">
    <property type="entry name" value="Peptidase_S10"/>
    <property type="match status" value="2"/>
</dbReference>
<dbReference type="AlphaFoldDB" id="A0AAV1YTX4"/>
<evidence type="ECO:0000256" key="1">
    <source>
        <dbReference type="ARBA" id="ARBA00009431"/>
    </source>
</evidence>
<dbReference type="InterPro" id="IPR001563">
    <property type="entry name" value="Peptidase_S10"/>
</dbReference>
<dbReference type="InterPro" id="IPR029058">
    <property type="entry name" value="AB_hydrolase_fold"/>
</dbReference>
<dbReference type="SUPFAM" id="SSF53474">
    <property type="entry name" value="alpha/beta-Hydrolases"/>
    <property type="match status" value="2"/>
</dbReference>
<dbReference type="InterPro" id="IPR018202">
    <property type="entry name" value="Ser_caboxypep_ser_AS"/>
</dbReference>
<evidence type="ECO:0000313" key="3">
    <source>
        <dbReference type="EMBL" id="CAL1262370.1"/>
    </source>
</evidence>
<sequence>MLRIVIVLLSCFALVLIAYSLSDYILAYRLRLTDEVIDLPGLDISISFKHYSGYLNATRGRYLHYWFVESQRSPSTDPVVLWLNGGPGCSSLEGFLNEHGPFHVSADGKSLYKNPYSWNRVANVIYLESPAGVGFSYADNKKYSTDDDSVSYDNYLALQNFFVKFPKFKKNDFYIVGESYGGIYVPTLSVRVLEGPANINFKGFAVGNGHLDGRNLTNSIVFFAYYHGLIGNQLWSNLSKYCCGGTAAIETCNFDYSSSEECQNSVSPVTHIVHGSGLNVYNLYSDCPPSQETNSRDLVDKRNILRHLPKPVNGQRHSYDPPCIDSSNVRKWINQPSVRQALHIPTHVQDWGICSLDVEIGYKRIYDTMRPQVLQLIGSGKLRGLIYNGDVDMACNFLANEWFCNNLASHPDEIKDLPGLDIPINFKHYSGYLNATRGRYLHYWFVESQRSPSTDPVVLWLNGGPGCSSLDGFLSELGPLHVSADGKSLYKNPYSWNKVANVLFLEAPAGVGFSYADNKKYSTDDDSTSYDNYVALQNFFEKFPEFKKNDFYITGESYGGIYIPTLSVRVLTGPANINFKGFAVGNGYLDVRNLTNSIVFFAYYHGLVGDKLWSSLSKYCCGGTAAIEACNFDDSSSKECRNAVSQVSNVVQGSGLNVYNLYSDCAPSQERNSRDLVDKRNILRHLPKPVNGYRYADDPPCIDSSNVKKWINQPSVREALHIPSHVQDWDICSLDVEIGYKRIYDTMRPQVLQLIGSGRLRGLIYNGDVDMACNFLGDEWFATDLNLPVTKDYGLWKYNNQVAGFSKSYGPLTFVTVKVRNI</sequence>
<protein>
    <recommendedName>
        <fullName evidence="2">Carboxypeptidase</fullName>
        <ecNumber evidence="2">3.4.16.-</ecNumber>
    </recommendedName>
</protein>
<comment type="similarity">
    <text evidence="1 2">Belongs to the peptidase S10 family.</text>
</comment>
<evidence type="ECO:0000256" key="2">
    <source>
        <dbReference type="RuleBase" id="RU361156"/>
    </source>
</evidence>
<proteinExistence type="inferred from homology"/>
<dbReference type="PROSITE" id="PS00131">
    <property type="entry name" value="CARBOXYPEPT_SER_SER"/>
    <property type="match status" value="2"/>
</dbReference>
<keyword evidence="4" id="KW-1185">Reference proteome</keyword>
<dbReference type="GO" id="GO:0004185">
    <property type="term" value="F:serine-type carboxypeptidase activity"/>
    <property type="evidence" value="ECO:0007669"/>
    <property type="project" value="UniProtKB-UniRule"/>
</dbReference>
<comment type="caution">
    <text evidence="3">The sequence shown here is derived from an EMBL/GenBank/DDBJ whole genome shotgun (WGS) entry which is preliminary data.</text>
</comment>
<dbReference type="FunFam" id="3.40.50.1820:FF:000055">
    <property type="entry name" value="Carboxypeptidase"/>
    <property type="match status" value="2"/>
</dbReference>
<keyword evidence="2" id="KW-0121">Carboxypeptidase</keyword>
<reference evidence="3 4" key="1">
    <citation type="submission" date="2024-04" db="EMBL/GenBank/DDBJ databases">
        <authorList>
            <person name="Rising A."/>
            <person name="Reimegard J."/>
            <person name="Sonavane S."/>
            <person name="Akerstrom W."/>
            <person name="Nylinder S."/>
            <person name="Hedman E."/>
            <person name="Kallberg Y."/>
        </authorList>
    </citation>
    <scope>NUCLEOTIDE SEQUENCE [LARGE SCALE GENOMIC DNA]</scope>
</reference>
<dbReference type="EMBL" id="CAXIEN010000005">
    <property type="protein sequence ID" value="CAL1262370.1"/>
    <property type="molecule type" value="Genomic_DNA"/>
</dbReference>
<accession>A0AAV1YTX4</accession>
<keyword evidence="2" id="KW-0378">Hydrolase</keyword>
<dbReference type="Proteomes" id="UP001497382">
    <property type="component" value="Unassembled WGS sequence"/>
</dbReference>